<evidence type="ECO:0000259" key="4">
    <source>
        <dbReference type="Pfam" id="PF03364"/>
    </source>
</evidence>
<gene>
    <name evidence="6" type="primary">LOC111012856</name>
</gene>
<organism evidence="5 6">
    <name type="scientific">Momordica charantia</name>
    <name type="common">Bitter gourd</name>
    <name type="synonym">Balsam pear</name>
    <dbReference type="NCBI Taxonomy" id="3673"/>
    <lineage>
        <taxon>Eukaryota</taxon>
        <taxon>Viridiplantae</taxon>
        <taxon>Streptophyta</taxon>
        <taxon>Embryophyta</taxon>
        <taxon>Tracheophyta</taxon>
        <taxon>Spermatophyta</taxon>
        <taxon>Magnoliopsida</taxon>
        <taxon>eudicotyledons</taxon>
        <taxon>Gunneridae</taxon>
        <taxon>Pentapetalae</taxon>
        <taxon>rosids</taxon>
        <taxon>fabids</taxon>
        <taxon>Cucurbitales</taxon>
        <taxon>Cucurbitaceae</taxon>
        <taxon>Momordiceae</taxon>
        <taxon>Momordica</taxon>
    </lineage>
</organism>
<evidence type="ECO:0000313" key="5">
    <source>
        <dbReference type="Proteomes" id="UP000504603"/>
    </source>
</evidence>
<evidence type="ECO:0000256" key="3">
    <source>
        <dbReference type="ARBA" id="ARBA00024947"/>
    </source>
</evidence>
<comment type="subunit">
    <text evidence="2">Interacts with coenzyme Q.</text>
</comment>
<dbReference type="Gene3D" id="3.30.530.20">
    <property type="match status" value="1"/>
</dbReference>
<name>A0A6J1CPA3_MOMCH</name>
<dbReference type="OrthoDB" id="292693at2759"/>
<reference evidence="6" key="1">
    <citation type="submission" date="2025-08" db="UniProtKB">
        <authorList>
            <consortium name="RefSeq"/>
        </authorList>
    </citation>
    <scope>IDENTIFICATION</scope>
    <source>
        <strain evidence="6">OHB3-1</strain>
    </source>
</reference>
<comment type="function">
    <text evidence="3">Required for the function of coenzyme Q in the respiratory chain. May serve as a chaperone or may be involved in the transport of Q6 from its site of synthesis to the catalytic sites of the respiratory complexes.</text>
</comment>
<dbReference type="AlphaFoldDB" id="A0A6J1CPA3"/>
<dbReference type="InterPro" id="IPR023393">
    <property type="entry name" value="START-like_dom_sf"/>
</dbReference>
<protein>
    <submittedName>
        <fullName evidence="6">Coenzyme Q-binding protein COQ10 homolog, mitochondrial</fullName>
    </submittedName>
</protein>
<dbReference type="GO" id="GO:0005739">
    <property type="term" value="C:mitochondrion"/>
    <property type="evidence" value="ECO:0007669"/>
    <property type="project" value="TreeGrafter"/>
</dbReference>
<accession>A0A6J1CPA3</accession>
<sequence>MPPFLSTSKFVKSLISRRGAIGHVIKYTRCNDELWKYRNVRHLRCIPGAGTSSIHRLFDQDHKILSGSFRDSGAVQLRRFLGCGDGEEGGVLSKVYEERRVMGYSPEQLFDVVAAVDLYHDFVPWCQRSEILKNYPNGSFDAELEIGFKFLVESYTSHVEIHRPKSIKTTVSQSSLFDHLINIWEFNPGPVPGTCNLYFLVDFKFQSPLYRQVASLFFKEVVSKLVGSFNDRCRLIYGPGVAVLENSYSQRA</sequence>
<dbReference type="InterPro" id="IPR005031">
    <property type="entry name" value="COQ10_START"/>
</dbReference>
<dbReference type="SUPFAM" id="SSF55961">
    <property type="entry name" value="Bet v1-like"/>
    <property type="match status" value="1"/>
</dbReference>
<proteinExistence type="inferred from homology"/>
<dbReference type="GO" id="GO:0048039">
    <property type="term" value="F:ubiquinone binding"/>
    <property type="evidence" value="ECO:0007669"/>
    <property type="project" value="InterPro"/>
</dbReference>
<dbReference type="CDD" id="cd07813">
    <property type="entry name" value="COQ10p_like"/>
    <property type="match status" value="1"/>
</dbReference>
<evidence type="ECO:0000256" key="1">
    <source>
        <dbReference type="ARBA" id="ARBA00006885"/>
    </source>
</evidence>
<evidence type="ECO:0000313" key="6">
    <source>
        <dbReference type="RefSeq" id="XP_022142843.1"/>
    </source>
</evidence>
<dbReference type="PANTHER" id="PTHR12901:SF10">
    <property type="entry name" value="COENZYME Q-BINDING PROTEIN COQ10, MITOCHONDRIAL"/>
    <property type="match status" value="1"/>
</dbReference>
<keyword evidence="5" id="KW-1185">Reference proteome</keyword>
<dbReference type="GO" id="GO:0045333">
    <property type="term" value="P:cellular respiration"/>
    <property type="evidence" value="ECO:0007669"/>
    <property type="project" value="InterPro"/>
</dbReference>
<comment type="similarity">
    <text evidence="1">Belongs to the COQ10 family.</text>
</comment>
<dbReference type="InterPro" id="IPR044996">
    <property type="entry name" value="COQ10-like"/>
</dbReference>
<dbReference type="Proteomes" id="UP000504603">
    <property type="component" value="Unplaced"/>
</dbReference>
<feature type="domain" description="Coenzyme Q-binding protein COQ10 START" evidence="4">
    <location>
        <begin position="102"/>
        <end position="229"/>
    </location>
</feature>
<dbReference type="KEGG" id="mcha:111012856"/>
<dbReference type="PANTHER" id="PTHR12901">
    <property type="entry name" value="SPERM PROTEIN HOMOLOG"/>
    <property type="match status" value="1"/>
</dbReference>
<dbReference type="GeneID" id="111012856"/>
<dbReference type="RefSeq" id="XP_022142843.1">
    <property type="nucleotide sequence ID" value="XM_022287151.1"/>
</dbReference>
<dbReference type="Pfam" id="PF03364">
    <property type="entry name" value="Polyketide_cyc"/>
    <property type="match status" value="1"/>
</dbReference>
<evidence type="ECO:0000256" key="2">
    <source>
        <dbReference type="ARBA" id="ARBA00011814"/>
    </source>
</evidence>